<dbReference type="EMBL" id="JACHXV010000003">
    <property type="protein sequence ID" value="MBB3173189.1"/>
    <property type="molecule type" value="Genomic_DNA"/>
</dbReference>
<feature type="coiled-coil region" evidence="1">
    <location>
        <begin position="263"/>
        <end position="311"/>
    </location>
</feature>
<comment type="caution">
    <text evidence="3">The sequence shown here is derived from an EMBL/GenBank/DDBJ whole genome shotgun (WGS) entry which is preliminary data.</text>
</comment>
<evidence type="ECO:0000313" key="4">
    <source>
        <dbReference type="Proteomes" id="UP000557688"/>
    </source>
</evidence>
<dbReference type="Proteomes" id="UP000557688">
    <property type="component" value="Unassembled WGS sequence"/>
</dbReference>
<evidence type="ECO:0000313" key="3">
    <source>
        <dbReference type="EMBL" id="NVN29913.1"/>
    </source>
</evidence>
<accession>A0A850NJW4</accession>
<proteinExistence type="predicted"/>
<dbReference type="Proteomes" id="UP000565205">
    <property type="component" value="Unassembled WGS sequence"/>
</dbReference>
<dbReference type="SUPFAM" id="SSF75712">
    <property type="entry name" value="Rad50 coiled-coil Zn hook"/>
    <property type="match status" value="1"/>
</dbReference>
<evidence type="ECO:0000313" key="5">
    <source>
        <dbReference type="Proteomes" id="UP000565205"/>
    </source>
</evidence>
<evidence type="ECO:0008006" key="6">
    <source>
        <dbReference type="Google" id="ProtNLM"/>
    </source>
</evidence>
<reference evidence="3 5" key="1">
    <citation type="submission" date="2020-06" db="EMBL/GenBank/DDBJ databases">
        <title>Description of novel acetic acid bacteria.</title>
        <authorList>
            <person name="Sombolestani A."/>
        </authorList>
    </citation>
    <scope>NUCLEOTIDE SEQUENCE [LARGE SCALE GENOMIC DNA]</scope>
    <source>
        <strain evidence="3 5">LMG 26838</strain>
    </source>
</reference>
<dbReference type="EMBL" id="JABXXQ010000082">
    <property type="protein sequence ID" value="NVN29913.1"/>
    <property type="molecule type" value="Genomic_DNA"/>
</dbReference>
<reference evidence="2 4" key="2">
    <citation type="submission" date="2020-08" db="EMBL/GenBank/DDBJ databases">
        <title>Genomic Encyclopedia of Type Strains, Phase III (KMG-III): the genomes of soil and plant-associated and newly described type strains.</title>
        <authorList>
            <person name="Whitman W."/>
        </authorList>
    </citation>
    <scope>NUCLEOTIDE SEQUENCE [LARGE SCALE GENOMIC DNA]</scope>
    <source>
        <strain evidence="2 4">CECT 8088</strain>
    </source>
</reference>
<organism evidence="3 5">
    <name type="scientific">Endobacter medicaginis</name>
    <dbReference type="NCBI Taxonomy" id="1181271"/>
    <lineage>
        <taxon>Bacteria</taxon>
        <taxon>Pseudomonadati</taxon>
        <taxon>Pseudomonadota</taxon>
        <taxon>Alphaproteobacteria</taxon>
        <taxon>Acetobacterales</taxon>
        <taxon>Acetobacteraceae</taxon>
        <taxon>Endobacter</taxon>
    </lineage>
</organism>
<evidence type="ECO:0000313" key="2">
    <source>
        <dbReference type="EMBL" id="MBB3173189.1"/>
    </source>
</evidence>
<dbReference type="AlphaFoldDB" id="A0A850NJW4"/>
<sequence length="626" mass="69023">MIARLVFRHLSFIGAAKPVSTLPFADGPNVIYGASNTGKSFTLAALQFMLGKSTPLPVIEQLDGYEAVLLGLDVPSLGPITLYRGIQGAGFRLYEGLHHEPPPGLPFRVLDAEYDARTENITSVLLGALGLGGKFVVKNENGEKNSVTLRSLDPFIFVDEGSIIDARSPILSGQYTSATAEKNFFRLLLTGRDDSAIVAVVPPKIRKARQEGQKELLEEWIASLDAQIDAIGIPRHQLDDQSKRIDASLIAIKGDLATRQRRIDEVTRERRRMVDEADRVTAQAREIELTLARFARLMEVYESDVERLEALEQGGHLLLARLDRPCPLCGAEVDHQHHRGRQDVERSPVAARVEIARIDRERRDLVATMNGLEADFATNLVTSERLQRRMAAAERILGALRPEESGLRDKYEQRIEARDTVRERLKLFEERDRLAVQLSQVTTAPTAAKPKLTVGIDGPTGHEFASKVSEVLQAWKFPGNPTVSFDSQTQDIRLDGKERGANGKGVRAILHSAFKVAVLLYCQDKGLSHPGVLALDTPLLTYREPIRVPRHGALATDEKELAATTLYEHFYLHLASLSGRAQFIILENSDPPSDLVDRLSVQTFTGDLADGRSGLLPSVSGSPTVS</sequence>
<gene>
    <name evidence="2" type="ORF">FHR90_001007</name>
    <name evidence="3" type="ORF">HUK83_06140</name>
</gene>
<protein>
    <recommendedName>
        <fullName evidence="6">Rad50/SbcC-type AAA domain-containing protein</fullName>
    </recommendedName>
</protein>
<keyword evidence="1" id="KW-0175">Coiled coil</keyword>
<name>A0A850NJW4_9PROT</name>
<dbReference type="RefSeq" id="WP_176623006.1">
    <property type="nucleotide sequence ID" value="NZ_JABXXQ010000082.1"/>
</dbReference>
<evidence type="ECO:0000256" key="1">
    <source>
        <dbReference type="SAM" id="Coils"/>
    </source>
</evidence>
<keyword evidence="4" id="KW-1185">Reference proteome</keyword>